<comment type="function">
    <text evidence="7">Photoreceptor which exists in two forms that are reversibly interconvertible by light: the R form that absorbs maximally in the red region of the spectrum and the FR form that absorbs maximally in the far-red region.</text>
</comment>
<dbReference type="InterPro" id="IPR000700">
    <property type="entry name" value="PAS-assoc_C"/>
</dbReference>
<feature type="coiled-coil region" evidence="8">
    <location>
        <begin position="5"/>
        <end position="32"/>
    </location>
</feature>
<keyword evidence="6" id="KW-0902">Two-component regulatory system</keyword>
<keyword evidence="3" id="KW-0597">Phosphoprotein</keyword>
<dbReference type="FunFam" id="3.30.565.10:FF:000006">
    <property type="entry name" value="Sensor histidine kinase WalK"/>
    <property type="match status" value="1"/>
</dbReference>
<dbReference type="InterPro" id="IPR036097">
    <property type="entry name" value="HisK_dim/P_sf"/>
</dbReference>
<dbReference type="SUPFAM" id="SSF55874">
    <property type="entry name" value="ATPase domain of HSP90 chaperone/DNA topoisomerase II/histidine kinase"/>
    <property type="match status" value="1"/>
</dbReference>
<keyword evidence="4" id="KW-0808">Transferase</keyword>
<comment type="catalytic activity">
    <reaction evidence="1">
        <text>ATP + protein L-histidine = ADP + protein N-phospho-L-histidine.</text>
        <dbReference type="EC" id="2.7.13.3"/>
    </reaction>
</comment>
<dbReference type="InterPro" id="IPR004358">
    <property type="entry name" value="Sig_transdc_His_kin-like_C"/>
</dbReference>
<keyword evidence="12" id="KW-1185">Reference proteome</keyword>
<reference evidence="11 12" key="1">
    <citation type="journal article" date="2023" name="J. Phycol.">
        <title>Chrysosporum ovalisporum is synonymous with the true-branching cyanobacterium Umezakia natans (Nostocales/Aphanizomenonaceae).</title>
        <authorList>
            <person name="McGregor G.B."/>
            <person name="Sendall B.C."/>
            <person name="Niiyama Y."/>
            <person name="Tuji A."/>
            <person name="Willis A."/>
        </authorList>
    </citation>
    <scope>NUCLEOTIDE SEQUENCE [LARGE SCALE GENOMIC DNA]</scope>
    <source>
        <strain evidence="11 12">ANA360D</strain>
    </source>
</reference>
<protein>
    <recommendedName>
        <fullName evidence="2">histidine kinase</fullName>
        <ecNumber evidence="2">2.7.13.3</ecNumber>
    </recommendedName>
</protein>
<dbReference type="GO" id="GO:0000155">
    <property type="term" value="F:phosphorelay sensor kinase activity"/>
    <property type="evidence" value="ECO:0007669"/>
    <property type="project" value="InterPro"/>
</dbReference>
<feature type="domain" description="PAC" evidence="10">
    <location>
        <begin position="223"/>
        <end position="273"/>
    </location>
</feature>
<keyword evidence="5 11" id="KW-0418">Kinase</keyword>
<dbReference type="Gene3D" id="3.30.450.20">
    <property type="entry name" value="PAS domain"/>
    <property type="match status" value="2"/>
</dbReference>
<dbReference type="Pfam" id="PF02518">
    <property type="entry name" value="HATPase_c"/>
    <property type="match status" value="1"/>
</dbReference>
<dbReference type="Gene3D" id="1.10.287.130">
    <property type="match status" value="1"/>
</dbReference>
<gene>
    <name evidence="11" type="ORF">NWP17_06595</name>
</gene>
<dbReference type="SMART" id="SM00387">
    <property type="entry name" value="HATPase_c"/>
    <property type="match status" value="1"/>
</dbReference>
<dbReference type="InterPro" id="IPR000014">
    <property type="entry name" value="PAS"/>
</dbReference>
<dbReference type="CDD" id="cd00082">
    <property type="entry name" value="HisKA"/>
    <property type="match status" value="1"/>
</dbReference>
<evidence type="ECO:0000256" key="4">
    <source>
        <dbReference type="ARBA" id="ARBA00022679"/>
    </source>
</evidence>
<evidence type="ECO:0000256" key="1">
    <source>
        <dbReference type="ARBA" id="ARBA00000085"/>
    </source>
</evidence>
<dbReference type="SUPFAM" id="SSF47384">
    <property type="entry name" value="Homodimeric domain of signal transducing histidine kinase"/>
    <property type="match status" value="1"/>
</dbReference>
<name>A0AA43GSI4_9CYAN</name>
<dbReference type="InterPro" id="IPR005467">
    <property type="entry name" value="His_kinase_dom"/>
</dbReference>
<dbReference type="PRINTS" id="PR00344">
    <property type="entry name" value="BCTRLSENSOR"/>
</dbReference>
<evidence type="ECO:0000313" key="12">
    <source>
        <dbReference type="Proteomes" id="UP001159387"/>
    </source>
</evidence>
<dbReference type="EC" id="2.7.13.3" evidence="2"/>
<dbReference type="Gene3D" id="3.30.565.10">
    <property type="entry name" value="Histidine kinase-like ATPase, C-terminal domain"/>
    <property type="match status" value="1"/>
</dbReference>
<dbReference type="PANTHER" id="PTHR43711:SF26">
    <property type="entry name" value="SENSOR HISTIDINE KINASE RCSC"/>
    <property type="match status" value="1"/>
</dbReference>
<dbReference type="NCBIfam" id="TIGR00229">
    <property type="entry name" value="sensory_box"/>
    <property type="match status" value="1"/>
</dbReference>
<dbReference type="InterPro" id="IPR003594">
    <property type="entry name" value="HATPase_dom"/>
</dbReference>
<sequence>MYQWTEEFKSTEDDLRQEIAELKTREAQLQQSLSLVISTLESTAHGIISVGIQGDILSFNKKFVDMWQIPETLISQKYFQCQAWFKKQLRDPQAYVQMIWGVSGQCSLDKFDVLELNDGRVFAQYSQPQWLNGKIIGRVWSFWDITESRRREELPQFNQAKLWSLAETINVCIFVIKRGNLSYMNPAAEVITGYTTQDLLTGFDPCQLFKNKKLRMVDNKDLEYQEIKILEKNGRERWLACVVAIINDQETPMEILAGIDITDYKKAEFDLSKNLEKIKEVSQLKADFMSMVCHQFRTPLNVVSFSNSLVKRHIDKCHDQKTQPLLDHIQSSVEQLTKMLDDILFFAKVEATKLNCDAQPLNLVEFCNELIAKMQTNGRSNNINFLTQTNYITAFMDQKLLEPMIRNLLDNAIKYSPIDSVVDLKLSSECGKVIFEVTDRGIGIPLTDRARLFEPFYRGSNIHHLPGSGLGLSIVKTLVDLHKGHIAVESEVGVGTTFTIMLSAIKSNLSVQ</sequence>
<proteinExistence type="predicted"/>
<evidence type="ECO:0000259" key="9">
    <source>
        <dbReference type="PROSITE" id="PS50109"/>
    </source>
</evidence>
<dbReference type="InterPro" id="IPR035965">
    <property type="entry name" value="PAS-like_dom_sf"/>
</dbReference>
<dbReference type="SMART" id="SM00388">
    <property type="entry name" value="HisKA"/>
    <property type="match status" value="1"/>
</dbReference>
<evidence type="ECO:0000256" key="8">
    <source>
        <dbReference type="SAM" id="Coils"/>
    </source>
</evidence>
<dbReference type="InterPro" id="IPR036890">
    <property type="entry name" value="HATPase_C_sf"/>
</dbReference>
<dbReference type="PROSITE" id="PS50113">
    <property type="entry name" value="PAC"/>
    <property type="match status" value="1"/>
</dbReference>
<evidence type="ECO:0000259" key="10">
    <source>
        <dbReference type="PROSITE" id="PS50113"/>
    </source>
</evidence>
<evidence type="ECO:0000313" key="11">
    <source>
        <dbReference type="EMBL" id="MDH6060108.1"/>
    </source>
</evidence>
<organism evidence="11 12">
    <name type="scientific">Chrysosporum bergii ANA360D</name>
    <dbReference type="NCBI Taxonomy" id="617107"/>
    <lineage>
        <taxon>Bacteria</taxon>
        <taxon>Bacillati</taxon>
        <taxon>Cyanobacteriota</taxon>
        <taxon>Cyanophyceae</taxon>
        <taxon>Nostocales</taxon>
        <taxon>Nodulariaceae</taxon>
        <taxon>Chrysosporum</taxon>
    </lineage>
</organism>
<evidence type="ECO:0000256" key="3">
    <source>
        <dbReference type="ARBA" id="ARBA00022553"/>
    </source>
</evidence>
<comment type="caution">
    <text evidence="11">The sequence shown here is derived from an EMBL/GenBank/DDBJ whole genome shotgun (WGS) entry which is preliminary data.</text>
</comment>
<feature type="domain" description="Histidine kinase" evidence="9">
    <location>
        <begin position="291"/>
        <end position="506"/>
    </location>
</feature>
<evidence type="ECO:0000256" key="5">
    <source>
        <dbReference type="ARBA" id="ARBA00022777"/>
    </source>
</evidence>
<dbReference type="EMBL" id="JANQDH010000042">
    <property type="protein sequence ID" value="MDH6060108.1"/>
    <property type="molecule type" value="Genomic_DNA"/>
</dbReference>
<dbReference type="InterPro" id="IPR003661">
    <property type="entry name" value="HisK_dim/P_dom"/>
</dbReference>
<dbReference type="RefSeq" id="WP_280654119.1">
    <property type="nucleotide sequence ID" value="NZ_JANQDH010000042.1"/>
</dbReference>
<accession>A0AA43GSI4</accession>
<evidence type="ECO:0000256" key="7">
    <source>
        <dbReference type="ARBA" id="ARBA00055745"/>
    </source>
</evidence>
<dbReference type="Pfam" id="PF00512">
    <property type="entry name" value="HisKA"/>
    <property type="match status" value="1"/>
</dbReference>
<dbReference type="AlphaFoldDB" id="A0AA43GSI4"/>
<evidence type="ECO:0000256" key="6">
    <source>
        <dbReference type="ARBA" id="ARBA00023012"/>
    </source>
</evidence>
<evidence type="ECO:0000256" key="2">
    <source>
        <dbReference type="ARBA" id="ARBA00012438"/>
    </source>
</evidence>
<dbReference type="SUPFAM" id="SSF55785">
    <property type="entry name" value="PYP-like sensor domain (PAS domain)"/>
    <property type="match status" value="2"/>
</dbReference>
<dbReference type="Proteomes" id="UP001159387">
    <property type="component" value="Unassembled WGS sequence"/>
</dbReference>
<dbReference type="PROSITE" id="PS50109">
    <property type="entry name" value="HIS_KIN"/>
    <property type="match status" value="1"/>
</dbReference>
<dbReference type="InterPro" id="IPR050736">
    <property type="entry name" value="Sensor_HK_Regulatory"/>
</dbReference>
<dbReference type="CDD" id="cd00075">
    <property type="entry name" value="HATPase"/>
    <property type="match status" value="1"/>
</dbReference>
<keyword evidence="8" id="KW-0175">Coiled coil</keyword>
<dbReference type="PANTHER" id="PTHR43711">
    <property type="entry name" value="TWO-COMPONENT HISTIDINE KINASE"/>
    <property type="match status" value="1"/>
</dbReference>